<proteinExistence type="predicted"/>
<dbReference type="RefSeq" id="WP_068912583.1">
    <property type="nucleotide sequence ID" value="NZ_MBEW02000004.1"/>
</dbReference>
<evidence type="ECO:0000313" key="3">
    <source>
        <dbReference type="Proteomes" id="UP000093352"/>
    </source>
</evidence>
<evidence type="ECO:0000313" key="2">
    <source>
        <dbReference type="EMBL" id="TRW24559.1"/>
    </source>
</evidence>
<protein>
    <submittedName>
        <fullName evidence="1">Uncharacterized protein</fullName>
    </submittedName>
</protein>
<name>A0A371IMR0_9FIRM</name>
<dbReference type="AlphaFoldDB" id="A0A371IMR0"/>
<reference evidence="1 3" key="1">
    <citation type="journal article" date="2016" name="Genome Announc.">
        <title>Draft Genome Sequence of Criibacterium bergeronii gen. nov., sp. nov., Strain CCRI-22567T, Isolated from a Vaginal Sample from a Woman with Bacterial Vaginosis.</title>
        <authorList>
            <person name="Maheux A.F."/>
            <person name="Berube E."/>
            <person name="Boudreau D.K."/>
            <person name="Raymond F."/>
            <person name="Corbeil J."/>
            <person name="Roy P.H."/>
            <person name="Boissinot M."/>
            <person name="Omar R.F."/>
        </authorList>
    </citation>
    <scope>NUCLEOTIDE SEQUENCE [LARGE SCALE GENOMIC DNA]</scope>
    <source>
        <strain evidence="1 3">CCRI-22567</strain>
    </source>
</reference>
<evidence type="ECO:0000313" key="4">
    <source>
        <dbReference type="Proteomes" id="UP000319424"/>
    </source>
</evidence>
<comment type="caution">
    <text evidence="1">The sequence shown here is derived from an EMBL/GenBank/DDBJ whole genome shotgun (WGS) entry which is preliminary data.</text>
</comment>
<reference evidence="1" key="2">
    <citation type="submission" date="2018-07" db="EMBL/GenBank/DDBJ databases">
        <authorList>
            <person name="Quirk P.G."/>
            <person name="Krulwich T.A."/>
        </authorList>
    </citation>
    <scope>NUCLEOTIDE SEQUENCE</scope>
    <source>
        <strain evidence="1">CCRI-22567</strain>
    </source>
</reference>
<organism evidence="1 3">
    <name type="scientific">Criibacterium bergeronii</name>
    <dbReference type="NCBI Taxonomy" id="1871336"/>
    <lineage>
        <taxon>Bacteria</taxon>
        <taxon>Bacillati</taxon>
        <taxon>Bacillota</taxon>
        <taxon>Clostridia</taxon>
        <taxon>Peptostreptococcales</taxon>
        <taxon>Filifactoraceae</taxon>
        <taxon>Criibacterium</taxon>
    </lineage>
</organism>
<keyword evidence="3" id="KW-1185">Reference proteome</keyword>
<gene>
    <name evidence="1" type="ORF">BBG48_002860</name>
    <name evidence="2" type="ORF">FL857_08685</name>
</gene>
<sequence length="130" mass="14769">MENINSIQLNKQYYYKEGTTTGDQNYRFRTENGKIIIENHALVLKDNPIEIVSKGYKFYRGTGLDGYYNVDIPVSNFDGVSSDKYYIECSDINGSVTRTEGYSFDVKDGVNIGYVQDFETDISGFEFGGE</sequence>
<evidence type="ECO:0000313" key="1">
    <source>
        <dbReference type="EMBL" id="RDY21785.1"/>
    </source>
</evidence>
<dbReference type="OrthoDB" id="9798386at2"/>
<reference evidence="2 4" key="3">
    <citation type="submission" date="2019-07" db="EMBL/GenBank/DDBJ databases">
        <title>Criibacterium bergeronii gen. nov., sp. nov. isolated from human clinical samples.</title>
        <authorList>
            <person name="Maheux A.F."/>
            <person name="Boudreau D.K."/>
            <person name="Berube E."/>
            <person name="Brodeur S."/>
            <person name="Bernard K.A."/>
            <person name="Abed J.Y."/>
            <person name="Ducrey E."/>
            <person name="Guay E.F."/>
            <person name="Raymond F."/>
            <person name="Corbeil J."/>
            <person name="Domingo M.-C."/>
            <person name="Roy P.H."/>
            <person name="Boissinot M."/>
            <person name="Tocheva E.I."/>
            <person name="Omar R.F."/>
        </authorList>
    </citation>
    <scope>NUCLEOTIDE SEQUENCE [LARGE SCALE GENOMIC DNA]</scope>
    <source>
        <strain evidence="2 4">CCRI-24246</strain>
    </source>
</reference>
<dbReference type="EMBL" id="MBEW02000004">
    <property type="protein sequence ID" value="RDY21785.1"/>
    <property type="molecule type" value="Genomic_DNA"/>
</dbReference>
<dbReference type="EMBL" id="VJXW01000013">
    <property type="protein sequence ID" value="TRW24559.1"/>
    <property type="molecule type" value="Genomic_DNA"/>
</dbReference>
<dbReference type="Proteomes" id="UP000319424">
    <property type="component" value="Unassembled WGS sequence"/>
</dbReference>
<dbReference type="STRING" id="1871336.BBG48_02695"/>
<accession>A0A371IMR0</accession>
<dbReference type="Proteomes" id="UP000093352">
    <property type="component" value="Unassembled WGS sequence"/>
</dbReference>